<keyword evidence="12" id="KW-1185">Reference proteome</keyword>
<feature type="transmembrane region" description="Helical" evidence="9">
    <location>
        <begin position="144"/>
        <end position="166"/>
    </location>
</feature>
<dbReference type="Gene3D" id="1.20.1070.10">
    <property type="entry name" value="Rhodopsin 7-helix transmembrane proteins"/>
    <property type="match status" value="1"/>
</dbReference>
<feature type="transmembrane region" description="Helical" evidence="9">
    <location>
        <begin position="71"/>
        <end position="89"/>
    </location>
</feature>
<dbReference type="InterPro" id="IPR000276">
    <property type="entry name" value="GPCR_Rhodpsn"/>
</dbReference>
<reference evidence="11 12" key="1">
    <citation type="journal article" date="2023" name="Sci. Data">
        <title>Genome assembly of the Korean intertidal mud-creeper Batillaria attramentaria.</title>
        <authorList>
            <person name="Patra A.K."/>
            <person name="Ho P.T."/>
            <person name="Jun S."/>
            <person name="Lee S.J."/>
            <person name="Kim Y."/>
            <person name="Won Y.J."/>
        </authorList>
    </citation>
    <scope>NUCLEOTIDE SEQUENCE [LARGE SCALE GENOMIC DNA]</scope>
    <source>
        <strain evidence="11">Wonlab-2016</strain>
    </source>
</reference>
<dbReference type="EMBL" id="JACVVK020000053">
    <property type="protein sequence ID" value="KAK7498021.1"/>
    <property type="molecule type" value="Genomic_DNA"/>
</dbReference>
<feature type="domain" description="G-protein coupled receptors family 1 profile" evidence="10">
    <location>
        <begin position="51"/>
        <end position="322"/>
    </location>
</feature>
<dbReference type="PROSITE" id="PS00237">
    <property type="entry name" value="G_PROTEIN_RECEP_F1_1"/>
    <property type="match status" value="1"/>
</dbReference>
<evidence type="ECO:0000313" key="12">
    <source>
        <dbReference type="Proteomes" id="UP001519460"/>
    </source>
</evidence>
<dbReference type="Proteomes" id="UP001519460">
    <property type="component" value="Unassembled WGS sequence"/>
</dbReference>
<keyword evidence="3 9" id="KW-1133">Transmembrane helix</keyword>
<evidence type="ECO:0000256" key="1">
    <source>
        <dbReference type="ARBA" id="ARBA00004141"/>
    </source>
</evidence>
<dbReference type="PANTHER" id="PTHR24243">
    <property type="entry name" value="G-PROTEIN COUPLED RECEPTOR"/>
    <property type="match status" value="1"/>
</dbReference>
<evidence type="ECO:0000256" key="3">
    <source>
        <dbReference type="ARBA" id="ARBA00022989"/>
    </source>
</evidence>
<feature type="transmembrane region" description="Helical" evidence="9">
    <location>
        <begin position="186"/>
        <end position="212"/>
    </location>
</feature>
<dbReference type="SUPFAM" id="SSF81321">
    <property type="entry name" value="Family A G protein-coupled receptor-like"/>
    <property type="match status" value="1"/>
</dbReference>
<keyword evidence="5 9" id="KW-0472">Membrane</keyword>
<dbReference type="AlphaFoldDB" id="A0ABD0LF76"/>
<protein>
    <recommendedName>
        <fullName evidence="10">G-protein coupled receptors family 1 profile domain-containing protein</fullName>
    </recommendedName>
</protein>
<feature type="transmembrane region" description="Helical" evidence="9">
    <location>
        <begin position="39"/>
        <end position="59"/>
    </location>
</feature>
<dbReference type="GO" id="GO:0004930">
    <property type="term" value="F:G protein-coupled receptor activity"/>
    <property type="evidence" value="ECO:0007669"/>
    <property type="project" value="UniProtKB-KW"/>
</dbReference>
<accession>A0ABD0LF76</accession>
<proteinExistence type="inferred from homology"/>
<evidence type="ECO:0000256" key="2">
    <source>
        <dbReference type="ARBA" id="ARBA00022692"/>
    </source>
</evidence>
<evidence type="ECO:0000313" key="11">
    <source>
        <dbReference type="EMBL" id="KAK7498021.1"/>
    </source>
</evidence>
<comment type="caution">
    <text evidence="11">The sequence shown here is derived from an EMBL/GenBank/DDBJ whole genome shotgun (WGS) entry which is preliminary data.</text>
</comment>
<keyword evidence="6 8" id="KW-0675">Receptor</keyword>
<keyword evidence="4 8" id="KW-0297">G-protein coupled receptor</keyword>
<evidence type="ECO:0000256" key="4">
    <source>
        <dbReference type="ARBA" id="ARBA00023040"/>
    </source>
</evidence>
<keyword evidence="7 8" id="KW-0807">Transducer</keyword>
<dbReference type="PANTHER" id="PTHR24243:SF233">
    <property type="entry name" value="THYROTROPIN-RELEASING HORMONE RECEPTOR"/>
    <property type="match status" value="1"/>
</dbReference>
<dbReference type="Pfam" id="PF00001">
    <property type="entry name" value="7tm_1"/>
    <property type="match status" value="1"/>
</dbReference>
<dbReference type="GO" id="GO:0016020">
    <property type="term" value="C:membrane"/>
    <property type="evidence" value="ECO:0007669"/>
    <property type="project" value="UniProtKB-SubCell"/>
</dbReference>
<feature type="transmembrane region" description="Helical" evidence="9">
    <location>
        <begin position="239"/>
        <end position="258"/>
    </location>
</feature>
<evidence type="ECO:0000259" key="10">
    <source>
        <dbReference type="PROSITE" id="PS50262"/>
    </source>
</evidence>
<evidence type="ECO:0000256" key="8">
    <source>
        <dbReference type="RuleBase" id="RU000688"/>
    </source>
</evidence>
<feature type="transmembrane region" description="Helical" evidence="9">
    <location>
        <begin position="101"/>
        <end position="123"/>
    </location>
</feature>
<comment type="subcellular location">
    <subcellularLocation>
        <location evidence="1">Membrane</location>
        <topology evidence="1">Multi-pass membrane protein</topology>
    </subcellularLocation>
</comment>
<sequence length="356" mass="40438">MTAESDWTFACNNSDYGGDTNVTATTHDDNEDYEVYFSYIYRVIYAVGLAGNTFALIVWARSGLKSSPVTYFQAICVADSLVLIMHPLETFHTVHVQGACQLVHVLFLAVQIFTILLVLGLSVERYIELCHPLAAEVLISRRRTIRSIILLAALSLLASTCEAYIWNVDPSLGTCILRHTTSQRFMWTYATLVLAVLFLCPLLLVILFNVMVAKRIKRRRRNSYAFSVKMVPDRHNMNLPVMFISLYLAVCEIVYATVHISQYFVPNPASAGGSRCAQVIHASNKSDMPLTGRWRSYYVDSLPLLIVDVIALTSYAVDLTIFTLCSKTFRRSIRDLFHRYQRRKSLIMGYREPIPY</sequence>
<feature type="transmembrane region" description="Helical" evidence="9">
    <location>
        <begin position="302"/>
        <end position="325"/>
    </location>
</feature>
<name>A0ABD0LF76_9CAEN</name>
<dbReference type="PROSITE" id="PS50262">
    <property type="entry name" value="G_PROTEIN_RECEP_F1_2"/>
    <property type="match status" value="1"/>
</dbReference>
<keyword evidence="2 8" id="KW-0812">Transmembrane</keyword>
<gene>
    <name evidence="11" type="ORF">BaRGS_00010609</name>
</gene>
<dbReference type="PRINTS" id="PR00237">
    <property type="entry name" value="GPCRRHODOPSN"/>
</dbReference>
<evidence type="ECO:0000256" key="9">
    <source>
        <dbReference type="SAM" id="Phobius"/>
    </source>
</evidence>
<evidence type="ECO:0000256" key="6">
    <source>
        <dbReference type="ARBA" id="ARBA00023170"/>
    </source>
</evidence>
<evidence type="ECO:0000256" key="7">
    <source>
        <dbReference type="ARBA" id="ARBA00023224"/>
    </source>
</evidence>
<evidence type="ECO:0000256" key="5">
    <source>
        <dbReference type="ARBA" id="ARBA00023136"/>
    </source>
</evidence>
<dbReference type="InterPro" id="IPR017452">
    <property type="entry name" value="GPCR_Rhodpsn_7TM"/>
</dbReference>
<organism evidence="11 12">
    <name type="scientific">Batillaria attramentaria</name>
    <dbReference type="NCBI Taxonomy" id="370345"/>
    <lineage>
        <taxon>Eukaryota</taxon>
        <taxon>Metazoa</taxon>
        <taxon>Spiralia</taxon>
        <taxon>Lophotrochozoa</taxon>
        <taxon>Mollusca</taxon>
        <taxon>Gastropoda</taxon>
        <taxon>Caenogastropoda</taxon>
        <taxon>Sorbeoconcha</taxon>
        <taxon>Cerithioidea</taxon>
        <taxon>Batillariidae</taxon>
        <taxon>Batillaria</taxon>
    </lineage>
</organism>
<comment type="similarity">
    <text evidence="8">Belongs to the G-protein coupled receptor 1 family.</text>
</comment>